<organism evidence="1">
    <name type="scientific">Cladocopium goreaui</name>
    <dbReference type="NCBI Taxonomy" id="2562237"/>
    <lineage>
        <taxon>Eukaryota</taxon>
        <taxon>Sar</taxon>
        <taxon>Alveolata</taxon>
        <taxon>Dinophyceae</taxon>
        <taxon>Suessiales</taxon>
        <taxon>Symbiodiniaceae</taxon>
        <taxon>Cladocopium</taxon>
    </lineage>
</organism>
<evidence type="ECO:0000313" key="4">
    <source>
        <dbReference type="Proteomes" id="UP001152797"/>
    </source>
</evidence>
<proteinExistence type="predicted"/>
<gene>
    <name evidence="1" type="ORF">C1SCF055_LOCUS35947</name>
</gene>
<reference evidence="1" key="1">
    <citation type="submission" date="2022-10" db="EMBL/GenBank/DDBJ databases">
        <authorList>
            <person name="Chen Y."/>
            <person name="Dougan E. K."/>
            <person name="Chan C."/>
            <person name="Rhodes N."/>
            <person name="Thang M."/>
        </authorList>
    </citation>
    <scope>NUCLEOTIDE SEQUENCE</scope>
</reference>
<keyword evidence="4" id="KW-1185">Reference proteome</keyword>
<evidence type="ECO:0000313" key="1">
    <source>
        <dbReference type="EMBL" id="CAI4010705.1"/>
    </source>
</evidence>
<dbReference type="EMBL" id="CAMXCT030004890">
    <property type="protein sequence ID" value="CAL4798017.1"/>
    <property type="molecule type" value="Genomic_DNA"/>
</dbReference>
<comment type="caution">
    <text evidence="1">The sequence shown here is derived from an EMBL/GenBank/DDBJ whole genome shotgun (WGS) entry which is preliminary data.</text>
</comment>
<evidence type="ECO:0000313" key="3">
    <source>
        <dbReference type="EMBL" id="CAL4798017.1"/>
    </source>
</evidence>
<protein>
    <submittedName>
        <fullName evidence="3">Ankyrin-3</fullName>
    </submittedName>
</protein>
<dbReference type="EMBL" id="CAMXCT020004890">
    <property type="protein sequence ID" value="CAL1164080.1"/>
    <property type="molecule type" value="Genomic_DNA"/>
</dbReference>
<accession>A0A9P1GEQ4</accession>
<evidence type="ECO:0000313" key="2">
    <source>
        <dbReference type="EMBL" id="CAL1164080.1"/>
    </source>
</evidence>
<dbReference type="OrthoDB" id="412980at2759"/>
<dbReference type="AlphaFoldDB" id="A0A9P1GEQ4"/>
<dbReference type="EMBL" id="CAMXCT010004890">
    <property type="protein sequence ID" value="CAI4010705.1"/>
    <property type="molecule type" value="Genomic_DNA"/>
</dbReference>
<name>A0A9P1GEQ4_9DINO</name>
<reference evidence="2" key="2">
    <citation type="submission" date="2024-04" db="EMBL/GenBank/DDBJ databases">
        <authorList>
            <person name="Chen Y."/>
            <person name="Shah S."/>
            <person name="Dougan E. K."/>
            <person name="Thang M."/>
            <person name="Chan C."/>
        </authorList>
    </citation>
    <scope>NUCLEOTIDE SEQUENCE [LARGE SCALE GENOMIC DNA]</scope>
</reference>
<dbReference type="Proteomes" id="UP001152797">
    <property type="component" value="Unassembled WGS sequence"/>
</dbReference>
<sequence>MASMAYRGFDGAGLDGRKPVRKAEINGEEGVYIGSQGYVPRLVQVDVPYHRTPLQGGANRLSQKPPTKSWLKTLGDECYAPSGVMLRPDDLVDPKYKTLPAGRTGEPCVYDGTRDQRHAAPSSLFDGLCPEKLLQALISRLPS</sequence>